<dbReference type="EMBL" id="ASHM01130106">
    <property type="protein sequence ID" value="PNX59011.1"/>
    <property type="molecule type" value="Genomic_DNA"/>
</dbReference>
<sequence>RFIYLTYYLPHQISDICGYAATTQLRGGNDPSTNLTKRLGQFDNPWSPEEELRIIPDLDRCLSVSLWFIEDKVWSHGVGMVLLIMCGWCGALLQNL</sequence>
<gene>
    <name evidence="1" type="ORF">L195_g059473</name>
</gene>
<evidence type="ECO:0000313" key="1">
    <source>
        <dbReference type="EMBL" id="PNX59011.1"/>
    </source>
</evidence>
<dbReference type="AlphaFoldDB" id="A0A2K3JY82"/>
<organism evidence="1 2">
    <name type="scientific">Trifolium pratense</name>
    <name type="common">Red clover</name>
    <dbReference type="NCBI Taxonomy" id="57577"/>
    <lineage>
        <taxon>Eukaryota</taxon>
        <taxon>Viridiplantae</taxon>
        <taxon>Streptophyta</taxon>
        <taxon>Embryophyta</taxon>
        <taxon>Tracheophyta</taxon>
        <taxon>Spermatophyta</taxon>
        <taxon>Magnoliopsida</taxon>
        <taxon>eudicotyledons</taxon>
        <taxon>Gunneridae</taxon>
        <taxon>Pentapetalae</taxon>
        <taxon>rosids</taxon>
        <taxon>fabids</taxon>
        <taxon>Fabales</taxon>
        <taxon>Fabaceae</taxon>
        <taxon>Papilionoideae</taxon>
        <taxon>50 kb inversion clade</taxon>
        <taxon>NPAAA clade</taxon>
        <taxon>Hologalegina</taxon>
        <taxon>IRL clade</taxon>
        <taxon>Trifolieae</taxon>
        <taxon>Trifolium</taxon>
    </lineage>
</organism>
<protein>
    <submittedName>
        <fullName evidence="1">Uncharacterized protein</fullName>
    </submittedName>
</protein>
<reference evidence="1 2" key="2">
    <citation type="journal article" date="2017" name="Front. Plant Sci.">
        <title>Gene Classification and Mining of Molecular Markers Useful in Red Clover (Trifolium pratense) Breeding.</title>
        <authorList>
            <person name="Istvanek J."/>
            <person name="Dluhosova J."/>
            <person name="Dluhos P."/>
            <person name="Patkova L."/>
            <person name="Nedelnik J."/>
            <person name="Repkova J."/>
        </authorList>
    </citation>
    <scope>NUCLEOTIDE SEQUENCE [LARGE SCALE GENOMIC DNA]</scope>
    <source>
        <strain evidence="2">cv. Tatra</strain>
        <tissue evidence="1">Young leaves</tissue>
    </source>
</reference>
<dbReference type="Proteomes" id="UP000236291">
    <property type="component" value="Unassembled WGS sequence"/>
</dbReference>
<accession>A0A2K3JY82</accession>
<name>A0A2K3JY82_TRIPR</name>
<comment type="caution">
    <text evidence="1">The sequence shown here is derived from an EMBL/GenBank/DDBJ whole genome shotgun (WGS) entry which is preliminary data.</text>
</comment>
<feature type="non-terminal residue" evidence="1">
    <location>
        <position position="1"/>
    </location>
</feature>
<reference evidence="1 2" key="1">
    <citation type="journal article" date="2014" name="Am. J. Bot.">
        <title>Genome assembly and annotation for red clover (Trifolium pratense; Fabaceae).</title>
        <authorList>
            <person name="Istvanek J."/>
            <person name="Jaros M."/>
            <person name="Krenek A."/>
            <person name="Repkova J."/>
        </authorList>
    </citation>
    <scope>NUCLEOTIDE SEQUENCE [LARGE SCALE GENOMIC DNA]</scope>
    <source>
        <strain evidence="2">cv. Tatra</strain>
        <tissue evidence="1">Young leaves</tissue>
    </source>
</reference>
<proteinExistence type="predicted"/>
<evidence type="ECO:0000313" key="2">
    <source>
        <dbReference type="Proteomes" id="UP000236291"/>
    </source>
</evidence>